<organism evidence="1">
    <name type="scientific">Rhizophora mucronata</name>
    <name type="common">Asiatic mangrove</name>
    <dbReference type="NCBI Taxonomy" id="61149"/>
    <lineage>
        <taxon>Eukaryota</taxon>
        <taxon>Viridiplantae</taxon>
        <taxon>Streptophyta</taxon>
        <taxon>Embryophyta</taxon>
        <taxon>Tracheophyta</taxon>
        <taxon>Spermatophyta</taxon>
        <taxon>Magnoliopsida</taxon>
        <taxon>eudicotyledons</taxon>
        <taxon>Gunneridae</taxon>
        <taxon>Pentapetalae</taxon>
        <taxon>rosids</taxon>
        <taxon>fabids</taxon>
        <taxon>Malpighiales</taxon>
        <taxon>Rhizophoraceae</taxon>
        <taxon>Rhizophora</taxon>
    </lineage>
</organism>
<evidence type="ECO:0000313" key="1">
    <source>
        <dbReference type="EMBL" id="MBX55253.1"/>
    </source>
</evidence>
<accession>A0A2P2PKI8</accession>
<dbReference type="AlphaFoldDB" id="A0A2P2PKI8"/>
<proteinExistence type="predicted"/>
<sequence length="30" mass="3239">MASAETDFSLPSIFVNVMAAFVRTSWTDGS</sequence>
<protein>
    <submittedName>
        <fullName evidence="1">Uncharacterized protein</fullName>
    </submittedName>
</protein>
<dbReference type="EMBL" id="GGEC01074769">
    <property type="protein sequence ID" value="MBX55253.1"/>
    <property type="molecule type" value="Transcribed_RNA"/>
</dbReference>
<reference evidence="1" key="1">
    <citation type="submission" date="2018-02" db="EMBL/GenBank/DDBJ databases">
        <title>Rhizophora mucronata_Transcriptome.</title>
        <authorList>
            <person name="Meera S.P."/>
            <person name="Sreeshan A."/>
            <person name="Augustine A."/>
        </authorList>
    </citation>
    <scope>NUCLEOTIDE SEQUENCE</scope>
    <source>
        <tissue evidence="1">Leaf</tissue>
    </source>
</reference>
<name>A0A2P2PKI8_RHIMU</name>